<reference evidence="11 12" key="1">
    <citation type="journal article" date="2018" name="Evol. Lett.">
        <title>Horizontal gene cluster transfer increased hallucinogenic mushroom diversity.</title>
        <authorList>
            <person name="Reynolds H.T."/>
            <person name="Vijayakumar V."/>
            <person name="Gluck-Thaler E."/>
            <person name="Korotkin H.B."/>
            <person name="Matheny P.B."/>
            <person name="Slot J.C."/>
        </authorList>
    </citation>
    <scope>NUCLEOTIDE SEQUENCE [LARGE SCALE GENOMIC DNA]</scope>
    <source>
        <strain evidence="11 12">SRW20</strain>
    </source>
</reference>
<dbReference type="PANTHER" id="PTHR47634:SF9">
    <property type="entry name" value="PROTEIN KINASE DOMAIN-CONTAINING PROTEIN-RELATED"/>
    <property type="match status" value="1"/>
</dbReference>
<name>A0A409Y0N4_9AGAR</name>
<feature type="domain" description="Protein kinase" evidence="10">
    <location>
        <begin position="38"/>
        <end position="394"/>
    </location>
</feature>
<dbReference type="SUPFAM" id="SSF56112">
    <property type="entry name" value="Protein kinase-like (PK-like)"/>
    <property type="match status" value="1"/>
</dbReference>
<dbReference type="Gene3D" id="1.10.510.10">
    <property type="entry name" value="Transferase(Phosphotransferase) domain 1"/>
    <property type="match status" value="1"/>
</dbReference>
<comment type="catalytic activity">
    <reaction evidence="8">
        <text>L-seryl-[protein] + ATP = O-phospho-L-seryl-[protein] + ADP + H(+)</text>
        <dbReference type="Rhea" id="RHEA:17989"/>
        <dbReference type="Rhea" id="RHEA-COMP:9863"/>
        <dbReference type="Rhea" id="RHEA-COMP:11604"/>
        <dbReference type="ChEBI" id="CHEBI:15378"/>
        <dbReference type="ChEBI" id="CHEBI:29999"/>
        <dbReference type="ChEBI" id="CHEBI:30616"/>
        <dbReference type="ChEBI" id="CHEBI:83421"/>
        <dbReference type="ChEBI" id="CHEBI:456216"/>
        <dbReference type="EC" id="2.7.11.1"/>
    </reaction>
</comment>
<keyword evidence="3" id="KW-0808">Transferase</keyword>
<dbReference type="EC" id="2.7.11.1" evidence="1"/>
<evidence type="ECO:0000256" key="8">
    <source>
        <dbReference type="ARBA" id="ARBA00048679"/>
    </source>
</evidence>
<dbReference type="GO" id="GO:0000245">
    <property type="term" value="P:spliceosomal complex assembly"/>
    <property type="evidence" value="ECO:0007669"/>
    <property type="project" value="TreeGrafter"/>
</dbReference>
<dbReference type="InterPro" id="IPR017441">
    <property type="entry name" value="Protein_kinase_ATP_BS"/>
</dbReference>
<evidence type="ECO:0000256" key="3">
    <source>
        <dbReference type="ARBA" id="ARBA00022679"/>
    </source>
</evidence>
<dbReference type="InParanoid" id="A0A409Y0N4"/>
<keyword evidence="6 9" id="KW-0067">ATP-binding</keyword>
<evidence type="ECO:0000313" key="11">
    <source>
        <dbReference type="EMBL" id="PPQ96570.1"/>
    </source>
</evidence>
<accession>A0A409Y0N4</accession>
<organism evidence="11 12">
    <name type="scientific">Gymnopilus dilepis</name>
    <dbReference type="NCBI Taxonomy" id="231916"/>
    <lineage>
        <taxon>Eukaryota</taxon>
        <taxon>Fungi</taxon>
        <taxon>Dikarya</taxon>
        <taxon>Basidiomycota</taxon>
        <taxon>Agaricomycotina</taxon>
        <taxon>Agaricomycetes</taxon>
        <taxon>Agaricomycetidae</taxon>
        <taxon>Agaricales</taxon>
        <taxon>Agaricineae</taxon>
        <taxon>Hymenogastraceae</taxon>
        <taxon>Gymnopilus</taxon>
    </lineage>
</organism>
<evidence type="ECO:0000313" key="12">
    <source>
        <dbReference type="Proteomes" id="UP000284706"/>
    </source>
</evidence>
<dbReference type="GO" id="GO:0050684">
    <property type="term" value="P:regulation of mRNA processing"/>
    <property type="evidence" value="ECO:0007669"/>
    <property type="project" value="TreeGrafter"/>
</dbReference>
<feature type="binding site" evidence="9">
    <location>
        <position position="67"/>
    </location>
    <ligand>
        <name>ATP</name>
        <dbReference type="ChEBI" id="CHEBI:30616"/>
    </ligand>
</feature>
<dbReference type="EMBL" id="NHYE01001352">
    <property type="protein sequence ID" value="PPQ96570.1"/>
    <property type="molecule type" value="Genomic_DNA"/>
</dbReference>
<dbReference type="PROSITE" id="PS00107">
    <property type="entry name" value="PROTEIN_KINASE_ATP"/>
    <property type="match status" value="1"/>
</dbReference>
<dbReference type="AlphaFoldDB" id="A0A409Y0N4"/>
<dbReference type="Pfam" id="PF00069">
    <property type="entry name" value="Pkinase"/>
    <property type="match status" value="2"/>
</dbReference>
<dbReference type="PANTHER" id="PTHR47634">
    <property type="entry name" value="PROTEIN KINASE DOMAIN-CONTAINING PROTEIN-RELATED"/>
    <property type="match status" value="1"/>
</dbReference>
<keyword evidence="2" id="KW-0723">Serine/threonine-protein kinase</keyword>
<dbReference type="InterPro" id="IPR000719">
    <property type="entry name" value="Prot_kinase_dom"/>
</dbReference>
<dbReference type="STRING" id="231916.A0A409Y0N4"/>
<evidence type="ECO:0000256" key="5">
    <source>
        <dbReference type="ARBA" id="ARBA00022777"/>
    </source>
</evidence>
<evidence type="ECO:0000256" key="2">
    <source>
        <dbReference type="ARBA" id="ARBA00022527"/>
    </source>
</evidence>
<dbReference type="InterPro" id="IPR051334">
    <property type="entry name" value="SRPK"/>
</dbReference>
<protein>
    <recommendedName>
        <fullName evidence="1">non-specific serine/threonine protein kinase</fullName>
        <ecNumber evidence="1">2.7.11.1</ecNumber>
    </recommendedName>
</protein>
<comment type="caution">
    <text evidence="11">The sequence shown here is derived from an EMBL/GenBank/DDBJ whole genome shotgun (WGS) entry which is preliminary data.</text>
</comment>
<evidence type="ECO:0000256" key="7">
    <source>
        <dbReference type="ARBA" id="ARBA00047899"/>
    </source>
</evidence>
<dbReference type="PROSITE" id="PS50011">
    <property type="entry name" value="PROTEIN_KINASE_DOM"/>
    <property type="match status" value="1"/>
</dbReference>
<evidence type="ECO:0000256" key="9">
    <source>
        <dbReference type="PROSITE-ProRule" id="PRU10141"/>
    </source>
</evidence>
<dbReference type="GO" id="GO:0004674">
    <property type="term" value="F:protein serine/threonine kinase activity"/>
    <property type="evidence" value="ECO:0007669"/>
    <property type="project" value="UniProtKB-KW"/>
</dbReference>
<evidence type="ECO:0000256" key="1">
    <source>
        <dbReference type="ARBA" id="ARBA00012513"/>
    </source>
</evidence>
<dbReference type="Gene3D" id="3.30.200.20">
    <property type="entry name" value="Phosphorylase Kinase, domain 1"/>
    <property type="match status" value="1"/>
</dbReference>
<gene>
    <name evidence="11" type="ORF">CVT26_006299</name>
</gene>
<keyword evidence="5" id="KW-0418">Kinase</keyword>
<evidence type="ECO:0000259" key="10">
    <source>
        <dbReference type="PROSITE" id="PS50011"/>
    </source>
</evidence>
<evidence type="ECO:0000256" key="4">
    <source>
        <dbReference type="ARBA" id="ARBA00022741"/>
    </source>
</evidence>
<dbReference type="GO" id="GO:0005524">
    <property type="term" value="F:ATP binding"/>
    <property type="evidence" value="ECO:0007669"/>
    <property type="project" value="UniProtKB-UniRule"/>
</dbReference>
<sequence>MAYGESPYIQHPHCEPVFLYAPGQYHPIDIGDIFKGRYVVKHRLGHGAYATIWLVWDSIEARAAALKVIVARESFSTSELAICRHLAHKAEAVPGADFIAEMIDHFEVEGPNGRHLCLVMELLGPSLELLLNHKKPPFDVCARMITQISRAVAYLHFRGVVHGDLHPGNILLKIPGSESWLEQDLDLYFGPPLTFEIQREDNEPLTVDDSIHLPAFTVQAFNRKTLLTHCLANPINIKIIDFGKSFFNIGEAKSRELGIPRYYAAPEVLLKEPVNSAMDVWALAALQHMTYCRLRPLFGSEYEQDIDSMLGAIVYHLGKFPDKWWLKWDRRLEYWDETRQCHINRLRVGYERQFLKPDPSLPVAHKYALELLARMMVRYEPEKRISAATVAAFLESWDPGRAGIVWTILSSIFLLCRVNLWRGG</sequence>
<proteinExistence type="predicted"/>
<comment type="catalytic activity">
    <reaction evidence="7">
        <text>L-threonyl-[protein] + ATP = O-phospho-L-threonyl-[protein] + ADP + H(+)</text>
        <dbReference type="Rhea" id="RHEA:46608"/>
        <dbReference type="Rhea" id="RHEA-COMP:11060"/>
        <dbReference type="Rhea" id="RHEA-COMP:11605"/>
        <dbReference type="ChEBI" id="CHEBI:15378"/>
        <dbReference type="ChEBI" id="CHEBI:30013"/>
        <dbReference type="ChEBI" id="CHEBI:30616"/>
        <dbReference type="ChEBI" id="CHEBI:61977"/>
        <dbReference type="ChEBI" id="CHEBI:456216"/>
        <dbReference type="EC" id="2.7.11.1"/>
    </reaction>
</comment>
<dbReference type="OrthoDB" id="5979581at2759"/>
<dbReference type="SMART" id="SM00220">
    <property type="entry name" value="S_TKc"/>
    <property type="match status" value="1"/>
</dbReference>
<keyword evidence="12" id="KW-1185">Reference proteome</keyword>
<keyword evidence="4 9" id="KW-0547">Nucleotide-binding</keyword>
<evidence type="ECO:0000256" key="6">
    <source>
        <dbReference type="ARBA" id="ARBA00022840"/>
    </source>
</evidence>
<dbReference type="Proteomes" id="UP000284706">
    <property type="component" value="Unassembled WGS sequence"/>
</dbReference>
<dbReference type="InterPro" id="IPR011009">
    <property type="entry name" value="Kinase-like_dom_sf"/>
</dbReference>